<dbReference type="EMBL" id="BAAAZK010000007">
    <property type="protein sequence ID" value="GAA4180383.1"/>
    <property type="molecule type" value="Genomic_DNA"/>
</dbReference>
<evidence type="ECO:0000313" key="1">
    <source>
        <dbReference type="EMBL" id="GAA4180383.1"/>
    </source>
</evidence>
<comment type="caution">
    <text evidence="1">The sequence shown here is derived from an EMBL/GenBank/DDBJ whole genome shotgun (WGS) entry which is preliminary data.</text>
</comment>
<evidence type="ECO:0000313" key="2">
    <source>
        <dbReference type="Proteomes" id="UP001500167"/>
    </source>
</evidence>
<keyword evidence="2" id="KW-1185">Reference proteome</keyword>
<dbReference type="RefSeq" id="WP_346087117.1">
    <property type="nucleotide sequence ID" value="NZ_BAAAZK010000007.1"/>
</dbReference>
<reference evidence="2" key="1">
    <citation type="journal article" date="2019" name="Int. J. Syst. Evol. Microbiol.">
        <title>The Global Catalogue of Microorganisms (GCM) 10K type strain sequencing project: providing services to taxonomists for standard genome sequencing and annotation.</title>
        <authorList>
            <consortium name="The Broad Institute Genomics Platform"/>
            <consortium name="The Broad Institute Genome Sequencing Center for Infectious Disease"/>
            <person name="Wu L."/>
            <person name="Ma J."/>
        </authorList>
    </citation>
    <scope>NUCLEOTIDE SEQUENCE [LARGE SCALE GENOMIC DNA]</scope>
    <source>
        <strain evidence="2">JCM 16722</strain>
    </source>
</reference>
<name>A0ABP8AA71_9SPHI</name>
<organism evidence="1 2">
    <name type="scientific">Sphingobacterium ginsenosidimutans</name>
    <dbReference type="NCBI Taxonomy" id="687845"/>
    <lineage>
        <taxon>Bacteria</taxon>
        <taxon>Pseudomonadati</taxon>
        <taxon>Bacteroidota</taxon>
        <taxon>Sphingobacteriia</taxon>
        <taxon>Sphingobacteriales</taxon>
        <taxon>Sphingobacteriaceae</taxon>
        <taxon>Sphingobacterium</taxon>
    </lineage>
</organism>
<proteinExistence type="predicted"/>
<dbReference type="Proteomes" id="UP001500167">
    <property type="component" value="Unassembled WGS sequence"/>
</dbReference>
<sequence length="60" mass="6294">MALSTSLQLNENVPSLGVPGLNCKGSAIGLSIVIQIANKLNVTKGGLWLHYSTGFIRNPS</sequence>
<protein>
    <submittedName>
        <fullName evidence="1">Uncharacterized protein</fullName>
    </submittedName>
</protein>
<gene>
    <name evidence="1" type="ORF">GCM10022218_34490</name>
</gene>
<accession>A0ABP8AA71</accession>